<dbReference type="AlphaFoldDB" id="A0A8A9WG09"/>
<name>A0A8A9WG09_9PEZI</name>
<gene>
    <name evidence="2" type="primary">orf138</name>
</gene>
<reference evidence="2" key="1">
    <citation type="submission" date="2021-02" db="EMBL/GenBank/DDBJ databases">
        <authorList>
            <person name="Yu H."/>
            <person name="He Y."/>
            <person name="Yang F."/>
        </authorList>
    </citation>
    <scope>NUCLEOTIDE SEQUENCE</scope>
</reference>
<feature type="compositionally biased region" description="Gly residues" evidence="1">
    <location>
        <begin position="1"/>
        <end position="34"/>
    </location>
</feature>
<geneLocation type="mitochondrion" evidence="2"/>
<proteinExistence type="predicted"/>
<dbReference type="GeneID" id="70588225"/>
<evidence type="ECO:0000256" key="1">
    <source>
        <dbReference type="SAM" id="MobiDB-lite"/>
    </source>
</evidence>
<evidence type="ECO:0000313" key="2">
    <source>
        <dbReference type="EMBL" id="QTT58132.1"/>
    </source>
</evidence>
<organism evidence="2">
    <name type="scientific">Macrophomina phaseolina</name>
    <dbReference type="NCBI Taxonomy" id="35725"/>
    <lineage>
        <taxon>Eukaryota</taxon>
        <taxon>Fungi</taxon>
        <taxon>Dikarya</taxon>
        <taxon>Ascomycota</taxon>
        <taxon>Pezizomycotina</taxon>
        <taxon>Dothideomycetes</taxon>
        <taxon>Dothideomycetes incertae sedis</taxon>
        <taxon>Botryosphaeriales</taxon>
        <taxon>Botryosphaeriaceae</taxon>
        <taxon>Macrophomina</taxon>
    </lineage>
</organism>
<feature type="compositionally biased region" description="Polar residues" evidence="1">
    <location>
        <begin position="38"/>
        <end position="49"/>
    </location>
</feature>
<keyword evidence="2" id="KW-0496">Mitochondrion</keyword>
<dbReference type="EMBL" id="MW557546">
    <property type="protein sequence ID" value="QTT58132.1"/>
    <property type="molecule type" value="Genomic_DNA"/>
</dbReference>
<feature type="region of interest" description="Disordered" evidence="1">
    <location>
        <begin position="1"/>
        <end position="49"/>
    </location>
</feature>
<accession>A0A8A9WG09</accession>
<sequence length="138" mass="14581">MMNSGDGSGGGNYPGGGHFPAGGGDPGNGPGGQGNPVYSGSDSSQTQVKTLTNSQMLEKLIFCQADVKTMRELQGASSTIITLNDANFSFKAKYPSQFYAPEVNTLINLRNSHPELFSRNGPGGTEIQKIIDYYISNP</sequence>
<protein>
    <submittedName>
        <fullName evidence="2">Uncharacterized protein</fullName>
    </submittedName>
</protein>
<dbReference type="RefSeq" id="YP_010248853.1">
    <property type="nucleotide sequence ID" value="NC_060329.1"/>
</dbReference>